<dbReference type="OrthoDB" id="9813903at2"/>
<name>A0A119CW76_THIDE</name>
<dbReference type="PROSITE" id="PS50112">
    <property type="entry name" value="PAS"/>
    <property type="match status" value="1"/>
</dbReference>
<dbReference type="CDD" id="cd01948">
    <property type="entry name" value="EAL"/>
    <property type="match status" value="1"/>
</dbReference>
<dbReference type="EMBL" id="LDUG01000020">
    <property type="protein sequence ID" value="KVW96213.1"/>
    <property type="molecule type" value="Genomic_DNA"/>
</dbReference>
<keyword evidence="1" id="KW-1133">Transmembrane helix</keyword>
<dbReference type="Proteomes" id="UP000064243">
    <property type="component" value="Unassembled WGS sequence"/>
</dbReference>
<dbReference type="NCBIfam" id="TIGR00254">
    <property type="entry name" value="GGDEF"/>
    <property type="match status" value="1"/>
</dbReference>
<dbReference type="InterPro" id="IPR029787">
    <property type="entry name" value="Nucleotide_cyclase"/>
</dbReference>
<dbReference type="Pfam" id="PF08447">
    <property type="entry name" value="PAS_3"/>
    <property type="match status" value="1"/>
</dbReference>
<dbReference type="Pfam" id="PF08448">
    <property type="entry name" value="PAS_4"/>
    <property type="match status" value="1"/>
</dbReference>
<organism evidence="7 8">
    <name type="scientific">Thiobacillus denitrificans</name>
    <dbReference type="NCBI Taxonomy" id="36861"/>
    <lineage>
        <taxon>Bacteria</taxon>
        <taxon>Pseudomonadati</taxon>
        <taxon>Pseudomonadota</taxon>
        <taxon>Betaproteobacteria</taxon>
        <taxon>Nitrosomonadales</taxon>
        <taxon>Thiobacillaceae</taxon>
        <taxon>Thiobacillus</taxon>
    </lineage>
</organism>
<dbReference type="SMART" id="SM00052">
    <property type="entry name" value="EAL"/>
    <property type="match status" value="1"/>
</dbReference>
<dbReference type="Gene3D" id="3.30.450.20">
    <property type="entry name" value="PAS domain"/>
    <property type="match status" value="2"/>
</dbReference>
<gene>
    <name evidence="7" type="ORF">ABW22_07920</name>
</gene>
<dbReference type="RefSeq" id="WP_059754506.1">
    <property type="nucleotide sequence ID" value="NZ_LDUG01000020.1"/>
</dbReference>
<feature type="domain" description="HAMP" evidence="5">
    <location>
        <begin position="166"/>
        <end position="218"/>
    </location>
</feature>
<dbReference type="InterPro" id="IPR013655">
    <property type="entry name" value="PAS_fold_3"/>
</dbReference>
<feature type="domain" description="PAS" evidence="2">
    <location>
        <begin position="223"/>
        <end position="295"/>
    </location>
</feature>
<dbReference type="Gene3D" id="3.30.70.270">
    <property type="match status" value="1"/>
</dbReference>
<dbReference type="InterPro" id="IPR052155">
    <property type="entry name" value="Biofilm_reg_signaling"/>
</dbReference>
<dbReference type="PATRIC" id="fig|36861.3.peg.1231"/>
<dbReference type="SMART" id="SM00091">
    <property type="entry name" value="PAS"/>
    <property type="match status" value="2"/>
</dbReference>
<dbReference type="InterPro" id="IPR003660">
    <property type="entry name" value="HAMP_dom"/>
</dbReference>
<dbReference type="Pfam" id="PF00672">
    <property type="entry name" value="HAMP"/>
    <property type="match status" value="1"/>
</dbReference>
<dbReference type="SUPFAM" id="SSF158472">
    <property type="entry name" value="HAMP domain-like"/>
    <property type="match status" value="1"/>
</dbReference>
<evidence type="ECO:0000259" key="4">
    <source>
        <dbReference type="PROSITE" id="PS50883"/>
    </source>
</evidence>
<accession>A0A119CW76</accession>
<dbReference type="GO" id="GO:0003824">
    <property type="term" value="F:catalytic activity"/>
    <property type="evidence" value="ECO:0007669"/>
    <property type="project" value="UniProtKB-ARBA"/>
</dbReference>
<comment type="caution">
    <text evidence="7">The sequence shown here is derived from an EMBL/GenBank/DDBJ whole genome shotgun (WGS) entry which is preliminary data.</text>
</comment>
<proteinExistence type="predicted"/>
<keyword evidence="1" id="KW-0812">Transmembrane</keyword>
<dbReference type="PROSITE" id="PS50887">
    <property type="entry name" value="GGDEF"/>
    <property type="match status" value="1"/>
</dbReference>
<keyword evidence="1" id="KW-0472">Membrane</keyword>
<evidence type="ECO:0000259" key="3">
    <source>
        <dbReference type="PROSITE" id="PS50113"/>
    </source>
</evidence>
<dbReference type="InterPro" id="IPR035919">
    <property type="entry name" value="EAL_sf"/>
</dbReference>
<dbReference type="SUPFAM" id="SSF55073">
    <property type="entry name" value="Nucleotide cyclase"/>
    <property type="match status" value="1"/>
</dbReference>
<dbReference type="InterPro" id="IPR001633">
    <property type="entry name" value="EAL_dom"/>
</dbReference>
<reference evidence="7 8" key="1">
    <citation type="journal article" date="2015" name="Appl. Environ. Microbiol.">
        <title>Aerobic and Anaerobic Thiosulfate Oxidation by a Cold-Adapted, Subglacial Chemoautotroph.</title>
        <authorList>
            <person name="Harrold Z.R."/>
            <person name="Skidmore M.L."/>
            <person name="Hamilton T.L."/>
            <person name="Desch L."/>
            <person name="Amada K."/>
            <person name="van Gelder W."/>
            <person name="Glover K."/>
            <person name="Roden E.E."/>
            <person name="Boyd E.S."/>
        </authorList>
    </citation>
    <scope>NUCLEOTIDE SEQUENCE [LARGE SCALE GENOMIC DNA]</scope>
    <source>
        <strain evidence="7 8">RG</strain>
    </source>
</reference>
<dbReference type="Pfam" id="PF00990">
    <property type="entry name" value="GGDEF"/>
    <property type="match status" value="1"/>
</dbReference>
<evidence type="ECO:0000313" key="7">
    <source>
        <dbReference type="EMBL" id="KVW96213.1"/>
    </source>
</evidence>
<feature type="transmembrane region" description="Helical" evidence="1">
    <location>
        <begin position="147"/>
        <end position="173"/>
    </location>
</feature>
<dbReference type="InterPro" id="IPR000700">
    <property type="entry name" value="PAS-assoc_C"/>
</dbReference>
<dbReference type="Gene3D" id="6.10.340.10">
    <property type="match status" value="1"/>
</dbReference>
<dbReference type="SUPFAM" id="SSF55785">
    <property type="entry name" value="PYP-like sensor domain (PAS domain)"/>
    <property type="match status" value="2"/>
</dbReference>
<dbReference type="SMART" id="SM00304">
    <property type="entry name" value="HAMP"/>
    <property type="match status" value="1"/>
</dbReference>
<evidence type="ECO:0000259" key="2">
    <source>
        <dbReference type="PROSITE" id="PS50112"/>
    </source>
</evidence>
<dbReference type="GO" id="GO:0007165">
    <property type="term" value="P:signal transduction"/>
    <property type="evidence" value="ECO:0007669"/>
    <property type="project" value="InterPro"/>
</dbReference>
<dbReference type="FunFam" id="3.30.70.270:FF:000001">
    <property type="entry name" value="Diguanylate cyclase domain protein"/>
    <property type="match status" value="1"/>
</dbReference>
<dbReference type="CDD" id="cd06225">
    <property type="entry name" value="HAMP"/>
    <property type="match status" value="1"/>
</dbReference>
<dbReference type="CDD" id="cd00130">
    <property type="entry name" value="PAS"/>
    <property type="match status" value="2"/>
</dbReference>
<dbReference type="PROSITE" id="PS50885">
    <property type="entry name" value="HAMP"/>
    <property type="match status" value="1"/>
</dbReference>
<dbReference type="SUPFAM" id="SSF141868">
    <property type="entry name" value="EAL domain-like"/>
    <property type="match status" value="1"/>
</dbReference>
<dbReference type="STRING" id="1123392.GCA_000376425_00680"/>
<dbReference type="NCBIfam" id="TIGR00229">
    <property type="entry name" value="sensory_box"/>
    <property type="match status" value="1"/>
</dbReference>
<dbReference type="InterPro" id="IPR000160">
    <property type="entry name" value="GGDEF_dom"/>
</dbReference>
<dbReference type="Gene3D" id="3.20.20.450">
    <property type="entry name" value="EAL domain"/>
    <property type="match status" value="1"/>
</dbReference>
<dbReference type="PROSITE" id="PS50883">
    <property type="entry name" value="EAL"/>
    <property type="match status" value="1"/>
</dbReference>
<dbReference type="PANTHER" id="PTHR44757">
    <property type="entry name" value="DIGUANYLATE CYCLASE DGCP"/>
    <property type="match status" value="1"/>
</dbReference>
<dbReference type="AlphaFoldDB" id="A0A119CW76"/>
<dbReference type="InterPro" id="IPR000014">
    <property type="entry name" value="PAS"/>
</dbReference>
<dbReference type="GO" id="GO:0016020">
    <property type="term" value="C:membrane"/>
    <property type="evidence" value="ECO:0007669"/>
    <property type="project" value="InterPro"/>
</dbReference>
<feature type="domain" description="PAC" evidence="3">
    <location>
        <begin position="298"/>
        <end position="350"/>
    </location>
</feature>
<feature type="domain" description="GGDEF" evidence="6">
    <location>
        <begin position="532"/>
        <end position="665"/>
    </location>
</feature>
<dbReference type="PROSITE" id="PS50113">
    <property type="entry name" value="PAC"/>
    <property type="match status" value="2"/>
</dbReference>
<evidence type="ECO:0000259" key="5">
    <source>
        <dbReference type="PROSITE" id="PS50885"/>
    </source>
</evidence>
<evidence type="ECO:0000313" key="8">
    <source>
        <dbReference type="Proteomes" id="UP000064243"/>
    </source>
</evidence>
<dbReference type="InterPro" id="IPR043128">
    <property type="entry name" value="Rev_trsase/Diguanyl_cyclase"/>
</dbReference>
<feature type="domain" description="EAL" evidence="4">
    <location>
        <begin position="676"/>
        <end position="925"/>
    </location>
</feature>
<keyword evidence="8" id="KW-1185">Reference proteome</keyword>
<evidence type="ECO:0000256" key="1">
    <source>
        <dbReference type="SAM" id="Phobius"/>
    </source>
</evidence>
<dbReference type="PANTHER" id="PTHR44757:SF4">
    <property type="entry name" value="DIGUANYLATE CYCLASE DGCE-RELATED"/>
    <property type="match status" value="1"/>
</dbReference>
<sequence>MKAWLGRLSLRYKLTLAALAVEAVMLSFLIANGVQLTTQSLQQQAEQRVREVGETLEAALLAPLTQQDDASVRDIIETLQHDGGLEMIEVRDSSNRVVHRTGSGAAATDFRRVQPIELAGQRYGEVVLVLSGDFIQQARIRYVQQSLIIAAAALLLTGILLALSTGAVVRRFVALTRASRRMAQGDLDVKLTGEGEDEIGQLIGTFNRMAEAVRFNVERAHENEARFHAIADYTHDLEFWLSPEGKLLWVNPSVERMLGYSVGECMGQMNFPADIIHPEDRTATEFQLRHALRGTSGQGYALRVCRKDGGHFWAALNWQPIHDYSGVYQGIRASIHSIDDLKATESNLRQAINELRTAESLQSKYLAETEQERARLVSLLSAMNLGILFVAADGRVIYHNPTFSRMWMIEEETDLIGLPVHEVLAKSASTLARPDHFSKHLLEVLKTRELSDSYEIQMADGRVITELDYPVRDREGRFIGHLWIYEDVTRERQTADQLVYLAERDALTGLYNRHRFQQELARTMLETDRHQTQCAVMFFDLDEFKTINDSSGHRAGDALLIRVAGEIGTLVRRNEVLARLGGDEFAILLPAVQDNEAEALAERVVRAVAQIPFRFEGQNLRLTTSLGIAYYPGHAADADDLVARADIAMYQAKDAGKNTWRVYRADTVADSEMRSRLSWGERISNALDKALFQLHFQGVYRAEDGTLSHLEALIRMTDERNPDQLIMPAHFIPLAEKSGRILDIDRWVIREVLRMLSDNPDIPSIAINISGRSLSEPSLPQFIGDAIREGCVTPSRLIVEITETAAVSDLHDAQHMIEALRQLGCGVCLDDFGVGFASFAYLKHLHVDTIKIDGIFIRDLANDHDNQVFVQAMVSVALGLGKSVVAEYVEDGQTLALLRRFGVDLVQGYHLDRPIPDHPALQGKD</sequence>
<dbReference type="CDD" id="cd01949">
    <property type="entry name" value="GGDEF"/>
    <property type="match status" value="1"/>
</dbReference>
<dbReference type="SMART" id="SM00267">
    <property type="entry name" value="GGDEF"/>
    <property type="match status" value="1"/>
</dbReference>
<feature type="domain" description="PAC" evidence="3">
    <location>
        <begin position="450"/>
        <end position="500"/>
    </location>
</feature>
<protein>
    <submittedName>
        <fullName evidence="7">Diguanylate cyclase</fullName>
    </submittedName>
</protein>
<dbReference type="Pfam" id="PF00563">
    <property type="entry name" value="EAL"/>
    <property type="match status" value="1"/>
</dbReference>
<dbReference type="InterPro" id="IPR013656">
    <property type="entry name" value="PAS_4"/>
</dbReference>
<dbReference type="InterPro" id="IPR035965">
    <property type="entry name" value="PAS-like_dom_sf"/>
</dbReference>
<evidence type="ECO:0000259" key="6">
    <source>
        <dbReference type="PROSITE" id="PS50887"/>
    </source>
</evidence>